<proteinExistence type="predicted"/>
<dbReference type="AlphaFoldDB" id="A0AAJ7C2S0"/>
<evidence type="ECO:0000313" key="3">
    <source>
        <dbReference type="RefSeq" id="XP_015600571.1"/>
    </source>
</evidence>
<reference evidence="3" key="1">
    <citation type="submission" date="2025-08" db="UniProtKB">
        <authorList>
            <consortium name="RefSeq"/>
        </authorList>
    </citation>
    <scope>IDENTIFICATION</scope>
</reference>
<name>A0AAJ7C2S0_CEPCN</name>
<accession>A0AAJ7C2S0</accession>
<sequence length="116" mass="13042">MPQSPEILGQWSGSTMSEAVAIESTSEAGDNVSTRQAVDNDYKSRGLADSHDNSDFDSDKEMTSLVTDALVSYSMENLMTDLAASQWRESWAWSRNVKEIVIVYLTQYKYNLLYAK</sequence>
<dbReference type="RefSeq" id="XP_015600571.1">
    <property type="nucleotide sequence ID" value="XM_015745085.2"/>
</dbReference>
<feature type="region of interest" description="Disordered" evidence="1">
    <location>
        <begin position="24"/>
        <end position="59"/>
    </location>
</feature>
<dbReference type="KEGG" id="ccin:107270242"/>
<protein>
    <submittedName>
        <fullName evidence="3">Uncharacterized protein LOC107270242</fullName>
    </submittedName>
</protein>
<dbReference type="GeneID" id="107270242"/>
<gene>
    <name evidence="3" type="primary">LOC107270242</name>
</gene>
<evidence type="ECO:0000256" key="1">
    <source>
        <dbReference type="SAM" id="MobiDB-lite"/>
    </source>
</evidence>
<evidence type="ECO:0000313" key="2">
    <source>
        <dbReference type="Proteomes" id="UP000694920"/>
    </source>
</evidence>
<dbReference type="Proteomes" id="UP000694920">
    <property type="component" value="Unplaced"/>
</dbReference>
<feature type="compositionally biased region" description="Polar residues" evidence="1">
    <location>
        <begin position="24"/>
        <end position="37"/>
    </location>
</feature>
<keyword evidence="2" id="KW-1185">Reference proteome</keyword>
<organism evidence="2 3">
    <name type="scientific">Cephus cinctus</name>
    <name type="common">Wheat stem sawfly</name>
    <dbReference type="NCBI Taxonomy" id="211228"/>
    <lineage>
        <taxon>Eukaryota</taxon>
        <taxon>Metazoa</taxon>
        <taxon>Ecdysozoa</taxon>
        <taxon>Arthropoda</taxon>
        <taxon>Hexapoda</taxon>
        <taxon>Insecta</taxon>
        <taxon>Pterygota</taxon>
        <taxon>Neoptera</taxon>
        <taxon>Endopterygota</taxon>
        <taxon>Hymenoptera</taxon>
        <taxon>Cephoidea</taxon>
        <taxon>Cephidae</taxon>
        <taxon>Cephus</taxon>
    </lineage>
</organism>
<feature type="compositionally biased region" description="Basic and acidic residues" evidence="1">
    <location>
        <begin position="38"/>
        <end position="59"/>
    </location>
</feature>